<accession>A0ABS2TR39</accession>
<dbReference type="Proteomes" id="UP000749040">
    <property type="component" value="Unassembled WGS sequence"/>
</dbReference>
<evidence type="ECO:0000313" key="2">
    <source>
        <dbReference type="EMBL" id="MBM9505789.1"/>
    </source>
</evidence>
<dbReference type="EMBL" id="JADKYB010000007">
    <property type="protein sequence ID" value="MBM9505789.1"/>
    <property type="molecule type" value="Genomic_DNA"/>
</dbReference>
<dbReference type="Pfam" id="PF13480">
    <property type="entry name" value="Acetyltransf_6"/>
    <property type="match status" value="1"/>
</dbReference>
<comment type="caution">
    <text evidence="2">The sequence shown here is derived from an EMBL/GenBank/DDBJ whole genome shotgun (WGS) entry which is preliminary data.</text>
</comment>
<reference evidence="2 3" key="1">
    <citation type="submission" date="2021-01" db="EMBL/GenBank/DDBJ databases">
        <title>Streptomyces acididurans sp. nov., isolated from a peat swamp forest soil.</title>
        <authorList>
            <person name="Chantavorakit T."/>
            <person name="Duangmal K."/>
        </authorList>
    </citation>
    <scope>NUCLEOTIDE SEQUENCE [LARGE SCALE GENOMIC DNA]</scope>
    <source>
        <strain evidence="2 3">KK5PA1</strain>
    </source>
</reference>
<proteinExistence type="predicted"/>
<dbReference type="InterPro" id="IPR016181">
    <property type="entry name" value="Acyl_CoA_acyltransferase"/>
</dbReference>
<organism evidence="2 3">
    <name type="scientific">Actinacidiphila acididurans</name>
    <dbReference type="NCBI Taxonomy" id="2784346"/>
    <lineage>
        <taxon>Bacteria</taxon>
        <taxon>Bacillati</taxon>
        <taxon>Actinomycetota</taxon>
        <taxon>Actinomycetes</taxon>
        <taxon>Kitasatosporales</taxon>
        <taxon>Streptomycetaceae</taxon>
        <taxon>Actinacidiphila</taxon>
    </lineage>
</organism>
<name>A0ABS2TR39_9ACTN</name>
<dbReference type="SUPFAM" id="SSF55729">
    <property type="entry name" value="Acyl-CoA N-acyltransferases (Nat)"/>
    <property type="match status" value="1"/>
</dbReference>
<protein>
    <submittedName>
        <fullName evidence="2">GNAT family N-acetyltransferase</fullName>
    </submittedName>
</protein>
<gene>
    <name evidence="2" type="ORF">ITX44_14745</name>
</gene>
<sequence length="399" mass="43489">MPRDRPDAPAAGPHVPPAPAVTVTVCRDPARFGALAPQWARLHRACPTATPFQSHAWLHSWWLSYGVRGRLRVVLVHRGRELVGAAPLMRVYRPFPVLVPLGGRITDFMDVLLDASCAGEAADAMAAGLRRIAAGTVVDLREVRPGGAAEVLVRHWRGPVRRLSDSVCMELPGLPMDGLIARVGSSRGQRIRSELRKLDAAGLRERDVPPAEVPAALAGLLRLHALQWRGRGMNREHLRRRFAEHLSRAAGLMTTNGEAAVAEYLLDGEVVAANLTVLSPALAGGYLYGAHPDLRGTKVQMGTLLMRNGVRHAAGGGRGTLSLLRGAEPYKAHWRPETRVNQRLLLAGPGGRTALLVRYVPATVRTAAGRSARLRAWRQAVTRWPRPWRPVSRRGNPPQ</sequence>
<evidence type="ECO:0000259" key="1">
    <source>
        <dbReference type="Pfam" id="PF13480"/>
    </source>
</evidence>
<evidence type="ECO:0000313" key="3">
    <source>
        <dbReference type="Proteomes" id="UP000749040"/>
    </source>
</evidence>
<feature type="domain" description="BioF2-like acetyltransferase" evidence="1">
    <location>
        <begin position="186"/>
        <end position="331"/>
    </location>
</feature>
<keyword evidence="3" id="KW-1185">Reference proteome</keyword>
<dbReference type="RefSeq" id="WP_205357905.1">
    <property type="nucleotide sequence ID" value="NZ_JADKYB010000007.1"/>
</dbReference>
<dbReference type="InterPro" id="IPR038740">
    <property type="entry name" value="BioF2-like_GNAT_dom"/>
</dbReference>